<evidence type="ECO:0000313" key="10">
    <source>
        <dbReference type="Proteomes" id="UP000192422"/>
    </source>
</evidence>
<dbReference type="EMBL" id="CP053563">
    <property type="protein sequence ID" value="QPZ93357.1"/>
    <property type="molecule type" value="Genomic_DNA"/>
</dbReference>
<dbReference type="RefSeq" id="WP_083080077.1">
    <property type="nucleotide sequence ID" value="NZ_CP053563.1"/>
</dbReference>
<evidence type="ECO:0000256" key="8">
    <source>
        <dbReference type="SAM" id="Coils"/>
    </source>
</evidence>
<dbReference type="Proteomes" id="UP000192422">
    <property type="component" value="Plasmid pTElox9"/>
</dbReference>
<gene>
    <name evidence="9" type="ORF">AKL02_020465</name>
</gene>
<dbReference type="PANTHER" id="PTHR30026:SF22">
    <property type="entry name" value="OUTER MEMBRANE EFFLUX PROTEIN"/>
    <property type="match status" value="1"/>
</dbReference>
<keyword evidence="10" id="KW-1185">Reference proteome</keyword>
<evidence type="ECO:0000256" key="7">
    <source>
        <dbReference type="ARBA" id="ARBA00023237"/>
    </source>
</evidence>
<sequence>MNMRSAVFQSSIASTMRTRAGLIAAGLGVFLFMAPPIHAQSLSLQQALQIATNRDASVASMRQKVARKTTDIKTAKDALKPSFQFAGDTSSAGANIPTVSLTLSQVLFDWGYARSNIESASQERVKAVTKLKSSVEDLAFDVSQLFIAVAIDNRKLQKTQDYLTFARRIEGVSHRRVAGGVADSSEIARARLEVARAEDQIAQLEADRQTALAQLEFYIGHPVTTLRTPPDLRVTDRFKSSAEMITATIEAPDYLSAQADVAIARANVKKAKAARKPKIVLKARGLQELNNGRSRSASIGLTTSLDFDASDLSGRATQAAQQDLTAAKSSQLAVERKLQNQLRTYVQQVASLAKTEDAQSRQLQQAQKVRQSYEQQFSGGKRKLVEVLTSARDFYDAQIDQLDTYNQRLQTEYEAAHSIGMLGSLIIATNKR</sequence>
<accession>A0ABX6YZP6</accession>
<keyword evidence="3" id="KW-0813">Transport</keyword>
<comment type="subcellular location">
    <subcellularLocation>
        <location evidence="1">Cell outer membrane</location>
    </subcellularLocation>
</comment>
<comment type="similarity">
    <text evidence="2">Belongs to the outer membrane factor (OMF) (TC 1.B.17) family.</text>
</comment>
<keyword evidence="7" id="KW-0998">Cell outer membrane</keyword>
<protein>
    <submittedName>
        <fullName evidence="9">TolC family protein</fullName>
    </submittedName>
</protein>
<evidence type="ECO:0000256" key="1">
    <source>
        <dbReference type="ARBA" id="ARBA00004442"/>
    </source>
</evidence>
<keyword evidence="6" id="KW-0472">Membrane</keyword>
<keyword evidence="4" id="KW-1134">Transmembrane beta strand</keyword>
<dbReference type="SUPFAM" id="SSF56954">
    <property type="entry name" value="Outer membrane efflux proteins (OEP)"/>
    <property type="match status" value="1"/>
</dbReference>
<organism evidence="9 10">
    <name type="scientific">Thioclava electrotropha</name>
    <dbReference type="NCBI Taxonomy" id="1549850"/>
    <lineage>
        <taxon>Bacteria</taxon>
        <taxon>Pseudomonadati</taxon>
        <taxon>Pseudomonadota</taxon>
        <taxon>Alphaproteobacteria</taxon>
        <taxon>Rhodobacterales</taxon>
        <taxon>Paracoccaceae</taxon>
        <taxon>Thioclava</taxon>
    </lineage>
</organism>
<dbReference type="Pfam" id="PF02321">
    <property type="entry name" value="OEP"/>
    <property type="match status" value="2"/>
</dbReference>
<evidence type="ECO:0000256" key="5">
    <source>
        <dbReference type="ARBA" id="ARBA00022692"/>
    </source>
</evidence>
<keyword evidence="8" id="KW-0175">Coiled coil</keyword>
<reference evidence="9 10" key="1">
    <citation type="submission" date="2020-05" db="EMBL/GenBank/DDBJ databases">
        <title>Thioclava electrotropha strain Elox9 finished genome.</title>
        <authorList>
            <person name="Rowe A.R."/>
            <person name="Wilbanks E.G."/>
        </authorList>
    </citation>
    <scope>NUCLEOTIDE SEQUENCE [LARGE SCALE GENOMIC DNA]</scope>
    <source>
        <strain evidence="9 10">Elox9</strain>
        <plasmid evidence="9 10">pTElox9</plasmid>
    </source>
</reference>
<proteinExistence type="inferred from homology"/>
<name>A0ABX6YZP6_9RHOB</name>
<dbReference type="InterPro" id="IPR003423">
    <property type="entry name" value="OMP_efflux"/>
</dbReference>
<geneLocation type="plasmid" evidence="9 10">
    <name>pTElox9</name>
</geneLocation>
<feature type="coiled-coil region" evidence="8">
    <location>
        <begin position="187"/>
        <end position="214"/>
    </location>
</feature>
<dbReference type="Gene3D" id="1.20.1600.10">
    <property type="entry name" value="Outer membrane efflux proteins (OEP)"/>
    <property type="match status" value="1"/>
</dbReference>
<evidence type="ECO:0000313" key="9">
    <source>
        <dbReference type="EMBL" id="QPZ93357.1"/>
    </source>
</evidence>
<evidence type="ECO:0000256" key="6">
    <source>
        <dbReference type="ARBA" id="ARBA00023136"/>
    </source>
</evidence>
<evidence type="ECO:0000256" key="2">
    <source>
        <dbReference type="ARBA" id="ARBA00007613"/>
    </source>
</evidence>
<keyword evidence="5" id="KW-0812">Transmembrane</keyword>
<evidence type="ECO:0000256" key="4">
    <source>
        <dbReference type="ARBA" id="ARBA00022452"/>
    </source>
</evidence>
<dbReference type="InterPro" id="IPR051906">
    <property type="entry name" value="TolC-like"/>
</dbReference>
<evidence type="ECO:0000256" key="3">
    <source>
        <dbReference type="ARBA" id="ARBA00022448"/>
    </source>
</evidence>
<dbReference type="PANTHER" id="PTHR30026">
    <property type="entry name" value="OUTER MEMBRANE PROTEIN TOLC"/>
    <property type="match status" value="1"/>
</dbReference>
<keyword evidence="9" id="KW-0614">Plasmid</keyword>